<evidence type="ECO:0000256" key="14">
    <source>
        <dbReference type="ARBA" id="ARBA00023242"/>
    </source>
</evidence>
<dbReference type="Gene3D" id="3.30.40.10">
    <property type="entry name" value="Zinc/RING finger domain, C3HC4 (zinc finger)"/>
    <property type="match status" value="1"/>
</dbReference>
<dbReference type="GO" id="GO:0016787">
    <property type="term" value="F:hydrolase activity"/>
    <property type="evidence" value="ECO:0007669"/>
    <property type="project" value="UniProtKB-KW"/>
</dbReference>
<dbReference type="CDD" id="cd11726">
    <property type="entry name" value="ADDz_ATRX"/>
    <property type="match status" value="1"/>
</dbReference>
<dbReference type="InterPro" id="IPR052131">
    <property type="entry name" value="ATRX_domain-containing"/>
</dbReference>
<evidence type="ECO:0000256" key="15">
    <source>
        <dbReference type="ARBA" id="ARBA00047995"/>
    </source>
</evidence>
<evidence type="ECO:0000256" key="6">
    <source>
        <dbReference type="ARBA" id="ARBA00022763"/>
    </source>
</evidence>
<keyword evidence="7" id="KW-0863">Zinc-finger</keyword>
<dbReference type="InterPro" id="IPR013083">
    <property type="entry name" value="Znf_RING/FYVE/PHD"/>
</dbReference>
<comment type="catalytic activity">
    <reaction evidence="15">
        <text>ATP + H2O = ADP + phosphate + H(+)</text>
        <dbReference type="Rhea" id="RHEA:13065"/>
        <dbReference type="ChEBI" id="CHEBI:15377"/>
        <dbReference type="ChEBI" id="CHEBI:15378"/>
        <dbReference type="ChEBI" id="CHEBI:30616"/>
        <dbReference type="ChEBI" id="CHEBI:43474"/>
        <dbReference type="ChEBI" id="CHEBI:456216"/>
        <dbReference type="EC" id="3.6.4.12"/>
    </reaction>
</comment>
<dbReference type="GO" id="GO:0031297">
    <property type="term" value="P:replication fork processing"/>
    <property type="evidence" value="ECO:0007669"/>
    <property type="project" value="TreeGrafter"/>
</dbReference>
<evidence type="ECO:0000256" key="4">
    <source>
        <dbReference type="ARBA" id="ARBA00022723"/>
    </source>
</evidence>
<keyword evidence="12" id="KW-0238">DNA-binding</keyword>
<keyword evidence="13" id="KW-0234">DNA repair</keyword>
<dbReference type="GO" id="GO:0006338">
    <property type="term" value="P:chromatin remodeling"/>
    <property type="evidence" value="ECO:0007669"/>
    <property type="project" value="TreeGrafter"/>
</dbReference>
<name>A0A6P5JX88_PHACI</name>
<proteinExistence type="inferred from homology"/>
<evidence type="ECO:0000256" key="10">
    <source>
        <dbReference type="ARBA" id="ARBA00022833"/>
    </source>
</evidence>
<dbReference type="PROSITE" id="PS51533">
    <property type="entry name" value="ADD"/>
    <property type="match status" value="1"/>
</dbReference>
<dbReference type="GO" id="GO:0010468">
    <property type="term" value="P:regulation of gene expression"/>
    <property type="evidence" value="ECO:0007669"/>
    <property type="project" value="UniProtKB-ARBA"/>
</dbReference>
<dbReference type="AlphaFoldDB" id="A0A6P5JX88"/>
<dbReference type="GO" id="GO:0005634">
    <property type="term" value="C:nucleus"/>
    <property type="evidence" value="ECO:0007669"/>
    <property type="project" value="UniProtKB-SubCell"/>
</dbReference>
<dbReference type="GO" id="GO:0006281">
    <property type="term" value="P:DNA repair"/>
    <property type="evidence" value="ECO:0007669"/>
    <property type="project" value="UniProtKB-KW"/>
</dbReference>
<evidence type="ECO:0000256" key="16">
    <source>
        <dbReference type="SAM" id="MobiDB-lite"/>
    </source>
</evidence>
<keyword evidence="9" id="KW-0347">Helicase</keyword>
<dbReference type="InParanoid" id="A0A6P5JX88"/>
<feature type="region of interest" description="Disordered" evidence="16">
    <location>
        <begin position="30"/>
        <end position="53"/>
    </location>
</feature>
<evidence type="ECO:0000259" key="17">
    <source>
        <dbReference type="PROSITE" id="PS51533"/>
    </source>
</evidence>
<dbReference type="SUPFAM" id="SSF57903">
    <property type="entry name" value="FYVE/PHD zinc finger"/>
    <property type="match status" value="1"/>
</dbReference>
<keyword evidence="8" id="KW-0378">Hydrolase</keyword>
<keyword evidence="4" id="KW-0479">Metal-binding</keyword>
<dbReference type="GO" id="GO:0005524">
    <property type="term" value="F:ATP binding"/>
    <property type="evidence" value="ECO:0007669"/>
    <property type="project" value="UniProtKB-KW"/>
</dbReference>
<dbReference type="Pfam" id="PF17981">
    <property type="entry name" value="ADD_ATRX"/>
    <property type="match status" value="1"/>
</dbReference>
<dbReference type="InterPro" id="IPR041430">
    <property type="entry name" value="ADD_ATRX"/>
</dbReference>
<dbReference type="KEGG" id="pcw:110204327"/>
<dbReference type="PANTHER" id="PTHR46357">
    <property type="entry name" value="TRANSCRIPTIONAL REGULATOR ATRX"/>
    <property type="match status" value="1"/>
</dbReference>
<keyword evidence="14" id="KW-0539">Nucleus</keyword>
<evidence type="ECO:0000313" key="18">
    <source>
        <dbReference type="Proteomes" id="UP000515140"/>
    </source>
</evidence>
<evidence type="ECO:0000256" key="8">
    <source>
        <dbReference type="ARBA" id="ARBA00022801"/>
    </source>
</evidence>
<evidence type="ECO:0000313" key="19">
    <source>
        <dbReference type="RefSeq" id="XP_020836224.1"/>
    </source>
</evidence>
<dbReference type="GO" id="GO:0008270">
    <property type="term" value="F:zinc ion binding"/>
    <property type="evidence" value="ECO:0007669"/>
    <property type="project" value="UniProtKB-KW"/>
</dbReference>
<dbReference type="InterPro" id="IPR025766">
    <property type="entry name" value="ADD"/>
</dbReference>
<dbReference type="InterPro" id="IPR011011">
    <property type="entry name" value="Znf_FYVE_PHD"/>
</dbReference>
<evidence type="ECO:0000256" key="3">
    <source>
        <dbReference type="ARBA" id="ARBA00012551"/>
    </source>
</evidence>
<evidence type="ECO:0000256" key="13">
    <source>
        <dbReference type="ARBA" id="ARBA00023204"/>
    </source>
</evidence>
<comment type="similarity">
    <text evidence="2">Belongs to the SNF2/RAD54 helicase family.</text>
</comment>
<keyword evidence="5" id="KW-0547">Nucleotide-binding</keyword>
<dbReference type="EC" id="3.6.4.12" evidence="3"/>
<dbReference type="GO" id="GO:0031490">
    <property type="term" value="F:chromatin DNA binding"/>
    <property type="evidence" value="ECO:0007669"/>
    <property type="project" value="TreeGrafter"/>
</dbReference>
<evidence type="ECO:0000256" key="11">
    <source>
        <dbReference type="ARBA" id="ARBA00022840"/>
    </source>
</evidence>
<dbReference type="GO" id="GO:0003678">
    <property type="term" value="F:DNA helicase activity"/>
    <property type="evidence" value="ECO:0007669"/>
    <property type="project" value="UniProtKB-EC"/>
</dbReference>
<evidence type="ECO:0000256" key="5">
    <source>
        <dbReference type="ARBA" id="ARBA00022741"/>
    </source>
</evidence>
<keyword evidence="11" id="KW-0067">ATP-binding</keyword>
<organism evidence="18 19">
    <name type="scientific">Phascolarctos cinereus</name>
    <name type="common">Koala</name>
    <dbReference type="NCBI Taxonomy" id="38626"/>
    <lineage>
        <taxon>Eukaryota</taxon>
        <taxon>Metazoa</taxon>
        <taxon>Chordata</taxon>
        <taxon>Craniata</taxon>
        <taxon>Vertebrata</taxon>
        <taxon>Euteleostomi</taxon>
        <taxon>Mammalia</taxon>
        <taxon>Metatheria</taxon>
        <taxon>Diprotodontia</taxon>
        <taxon>Phascolarctidae</taxon>
        <taxon>Phascolarctos</taxon>
    </lineage>
</organism>
<feature type="domain" description="PHD-type" evidence="17">
    <location>
        <begin position="92"/>
        <end position="229"/>
    </location>
</feature>
<dbReference type="GeneID" id="110204327"/>
<dbReference type="PANTHER" id="PTHR46357:SF1">
    <property type="entry name" value="TRANSCRIPTIONAL REGULATOR ATRX"/>
    <property type="match status" value="1"/>
</dbReference>
<sequence length="305" mass="34557">MAEAVGQKAPGCGAERRLQMKTRATQWSFTLDNHRGEGGGHSEELEPLKPSSSERKLEVVEHIDSGDGQFVDESINKFQSDKNSNNLVMESFSEGERLHRIVSCTACGQQVNHFQKDSIYRHPALNVLICKNCYKYYMSENINCNSEGIGEQCRWCAERGNLICCDSCDNAFCKKCISRNLGKKEISKIMDENNQWQCYICHPEPLLDLVAVCDCVFEDISLLRQQNKKKLKSASEKSGKTCNHPPKFYSTTKEEEKPQLDDFHSDAVTHSFSSLMVSKDLITKTETLLENTTVMKSSFGHFQNK</sequence>
<feature type="compositionally biased region" description="Basic and acidic residues" evidence="16">
    <location>
        <begin position="32"/>
        <end position="53"/>
    </location>
</feature>
<evidence type="ECO:0000256" key="12">
    <source>
        <dbReference type="ARBA" id="ARBA00023125"/>
    </source>
</evidence>
<evidence type="ECO:0000256" key="9">
    <source>
        <dbReference type="ARBA" id="ARBA00022806"/>
    </source>
</evidence>
<keyword evidence="10" id="KW-0862">Zinc</keyword>
<keyword evidence="6" id="KW-0227">DNA damage</keyword>
<reference evidence="19" key="1">
    <citation type="submission" date="2025-08" db="UniProtKB">
        <authorList>
            <consortium name="RefSeq"/>
        </authorList>
    </citation>
    <scope>IDENTIFICATION</scope>
    <source>
        <tissue evidence="19">Spleen</tissue>
    </source>
</reference>
<evidence type="ECO:0000256" key="7">
    <source>
        <dbReference type="ARBA" id="ARBA00022771"/>
    </source>
</evidence>
<dbReference type="RefSeq" id="XP_020836224.1">
    <property type="nucleotide sequence ID" value="XM_020980565.1"/>
</dbReference>
<dbReference type="GO" id="GO:0005721">
    <property type="term" value="C:pericentric heterochromatin"/>
    <property type="evidence" value="ECO:0007669"/>
    <property type="project" value="TreeGrafter"/>
</dbReference>
<gene>
    <name evidence="19" type="primary">LOC110204327</name>
</gene>
<accession>A0A6P5JX88</accession>
<keyword evidence="18" id="KW-1185">Reference proteome</keyword>
<protein>
    <recommendedName>
        <fullName evidence="3">DNA helicase</fullName>
        <ecNumber evidence="3">3.6.4.12</ecNumber>
    </recommendedName>
</protein>
<comment type="subcellular location">
    <subcellularLocation>
        <location evidence="1">Nucleus</location>
    </subcellularLocation>
</comment>
<evidence type="ECO:0000256" key="1">
    <source>
        <dbReference type="ARBA" id="ARBA00004123"/>
    </source>
</evidence>
<dbReference type="Proteomes" id="UP000515140">
    <property type="component" value="Unplaced"/>
</dbReference>
<evidence type="ECO:0000256" key="2">
    <source>
        <dbReference type="ARBA" id="ARBA00007025"/>
    </source>
</evidence>